<dbReference type="PANTHER" id="PTHR47515">
    <property type="entry name" value="LOW CALCIUM RESPONSE LOCUS PROTEIN T"/>
    <property type="match status" value="1"/>
</dbReference>
<evidence type="ECO:0000313" key="3">
    <source>
        <dbReference type="EMBL" id="MBB5379307.1"/>
    </source>
</evidence>
<dbReference type="Proteomes" id="UP000619376">
    <property type="component" value="Unassembled WGS sequence"/>
</dbReference>
<dbReference type="GO" id="GO:0015074">
    <property type="term" value="P:DNA integration"/>
    <property type="evidence" value="ECO:0007669"/>
    <property type="project" value="InterPro"/>
</dbReference>
<comment type="caution">
    <text evidence="3">The sequence shown here is derived from an EMBL/GenBank/DDBJ whole genome shotgun (WGS) entry which is preliminary data.</text>
</comment>
<sequence length="281" mass="32453">MVNPDQSPQAQTPIKRRVIREVRHLFGISERRACRILGFHRSTQRHRSTKDDRDLANKLRTLARERPRFGYRRLHILLRRQGDVVNHKRVYRVYRDEGLAVRNKARRKGVAQTRLPQTAPTRANERWSLDFVSDQLANGQRFRILNVVDDGTRECVLSYASTSIPGSTVARLLADAIQERGKPAVLLTDNGPEFTGRALDQWAYIQGITHQFIDPGKPVQNAYIESFNGRMRDEFLNVHWFLSVPQARLSLAIWRRDYNVVRPHSSLGNLTPQEFARQLAG</sequence>
<dbReference type="Pfam" id="PF13683">
    <property type="entry name" value="rve_3"/>
    <property type="match status" value="1"/>
</dbReference>
<dbReference type="NCBIfam" id="NF033516">
    <property type="entry name" value="transpos_IS3"/>
    <property type="match status" value="1"/>
</dbReference>
<dbReference type="SUPFAM" id="SSF53098">
    <property type="entry name" value="Ribonuclease H-like"/>
    <property type="match status" value="1"/>
</dbReference>
<gene>
    <name evidence="2" type="ORF">GCM10017781_37410</name>
    <name evidence="3" type="ORF">HNQ07_004824</name>
</gene>
<keyword evidence="5" id="KW-1185">Reference proteome</keyword>
<dbReference type="Pfam" id="PF13276">
    <property type="entry name" value="HTH_21"/>
    <property type="match status" value="1"/>
</dbReference>
<evidence type="ECO:0000313" key="5">
    <source>
        <dbReference type="Proteomes" id="UP000619376"/>
    </source>
</evidence>
<reference evidence="3 4" key="3">
    <citation type="submission" date="2020-08" db="EMBL/GenBank/DDBJ databases">
        <title>Genomic Encyclopedia of Type Strains, Phase IV (KMG-IV): sequencing the most valuable type-strain genomes for metagenomic binning, comparative biology and taxonomic classification.</title>
        <authorList>
            <person name="Goeker M."/>
        </authorList>
    </citation>
    <scope>NUCLEOTIDE SEQUENCE [LARGE SCALE GENOMIC DNA]</scope>
    <source>
        <strain evidence="3 4">DSM 27521</strain>
    </source>
</reference>
<evidence type="ECO:0000313" key="2">
    <source>
        <dbReference type="EMBL" id="GHF57729.1"/>
    </source>
</evidence>
<dbReference type="InterPro" id="IPR048020">
    <property type="entry name" value="Transpos_IS3"/>
</dbReference>
<dbReference type="GO" id="GO:0003676">
    <property type="term" value="F:nucleic acid binding"/>
    <property type="evidence" value="ECO:0007669"/>
    <property type="project" value="InterPro"/>
</dbReference>
<dbReference type="EMBL" id="JACHFK010000032">
    <property type="protein sequence ID" value="MBB5379307.1"/>
    <property type="molecule type" value="Genomic_DNA"/>
</dbReference>
<protein>
    <submittedName>
        <fullName evidence="2 3">Transposase</fullName>
    </submittedName>
</protein>
<dbReference type="PANTHER" id="PTHR47515:SF1">
    <property type="entry name" value="BLR2054 PROTEIN"/>
    <property type="match status" value="1"/>
</dbReference>
<dbReference type="InterPro" id="IPR012337">
    <property type="entry name" value="RNaseH-like_sf"/>
</dbReference>
<proteinExistence type="predicted"/>
<name>A0A7W8KJI8_9DEIO</name>
<evidence type="ECO:0000259" key="1">
    <source>
        <dbReference type="PROSITE" id="PS50994"/>
    </source>
</evidence>
<feature type="domain" description="Integrase catalytic" evidence="1">
    <location>
        <begin position="116"/>
        <end position="280"/>
    </location>
</feature>
<dbReference type="Gene3D" id="3.30.420.10">
    <property type="entry name" value="Ribonuclease H-like superfamily/Ribonuclease H"/>
    <property type="match status" value="1"/>
</dbReference>
<dbReference type="Proteomes" id="UP000539473">
    <property type="component" value="Unassembled WGS sequence"/>
</dbReference>
<accession>A0A7W8KJI8</accession>
<dbReference type="InterPro" id="IPR036397">
    <property type="entry name" value="RNaseH_sf"/>
</dbReference>
<reference evidence="5" key="2">
    <citation type="journal article" date="2019" name="Int. J. Syst. Evol. Microbiol.">
        <title>The Global Catalogue of Microorganisms (GCM) 10K type strain sequencing project: providing services to taxonomists for standard genome sequencing and annotation.</title>
        <authorList>
            <consortium name="The Broad Institute Genomics Platform"/>
            <consortium name="The Broad Institute Genome Sequencing Center for Infectious Disease"/>
            <person name="Wu L."/>
            <person name="Ma J."/>
        </authorList>
    </citation>
    <scope>NUCLEOTIDE SEQUENCE [LARGE SCALE GENOMIC DNA]</scope>
    <source>
        <strain evidence="5">CGMCC 1.18437</strain>
    </source>
</reference>
<dbReference type="InterPro" id="IPR025948">
    <property type="entry name" value="HTH-like_dom"/>
</dbReference>
<reference evidence="2" key="4">
    <citation type="submission" date="2024-05" db="EMBL/GenBank/DDBJ databases">
        <authorList>
            <person name="Sun Q."/>
            <person name="Zhou Y."/>
        </authorList>
    </citation>
    <scope>NUCLEOTIDE SEQUENCE</scope>
    <source>
        <strain evidence="2">CGMCC 1.18437</strain>
    </source>
</reference>
<dbReference type="AlphaFoldDB" id="A0A7W8KJI8"/>
<dbReference type="InterPro" id="IPR001584">
    <property type="entry name" value="Integrase_cat-core"/>
</dbReference>
<dbReference type="EMBL" id="BNAJ01000012">
    <property type="protein sequence ID" value="GHF57729.1"/>
    <property type="molecule type" value="Genomic_DNA"/>
</dbReference>
<reference evidence="2" key="1">
    <citation type="journal article" date="2014" name="Int. J. Syst. Evol. Microbiol.">
        <title>Complete genome of a new Firmicutes species belonging to the dominant human colonic microbiota ('Ruminococcus bicirculans') reveals two chromosomes and a selective capacity to utilize plant glucans.</title>
        <authorList>
            <consortium name="NISC Comparative Sequencing Program"/>
            <person name="Wegmann U."/>
            <person name="Louis P."/>
            <person name="Goesmann A."/>
            <person name="Henrissat B."/>
            <person name="Duncan S.H."/>
            <person name="Flint H.J."/>
        </authorList>
    </citation>
    <scope>NUCLEOTIDE SEQUENCE</scope>
    <source>
        <strain evidence="2">CGMCC 1.18437</strain>
    </source>
</reference>
<dbReference type="PROSITE" id="PS50994">
    <property type="entry name" value="INTEGRASE"/>
    <property type="match status" value="1"/>
</dbReference>
<organism evidence="3 4">
    <name type="scientific">Deinococcus metalli</name>
    <dbReference type="NCBI Taxonomy" id="1141878"/>
    <lineage>
        <taxon>Bacteria</taxon>
        <taxon>Thermotogati</taxon>
        <taxon>Deinococcota</taxon>
        <taxon>Deinococci</taxon>
        <taxon>Deinococcales</taxon>
        <taxon>Deinococcaceae</taxon>
        <taxon>Deinococcus</taxon>
    </lineage>
</organism>
<evidence type="ECO:0000313" key="4">
    <source>
        <dbReference type="Proteomes" id="UP000539473"/>
    </source>
</evidence>